<protein>
    <recommendedName>
        <fullName evidence="4">Lytic polysaccharide monooxygenase</fullName>
    </recommendedName>
</protein>
<name>A0A6A6TDG9_9PLEO</name>
<feature type="chain" id="PRO_5025532719" description="Lytic polysaccharide monooxygenase" evidence="1">
    <location>
        <begin position="25"/>
        <end position="188"/>
    </location>
</feature>
<reference evidence="2" key="1">
    <citation type="journal article" date="2020" name="Stud. Mycol.">
        <title>101 Dothideomycetes genomes: a test case for predicting lifestyles and emergence of pathogens.</title>
        <authorList>
            <person name="Haridas S."/>
            <person name="Albert R."/>
            <person name="Binder M."/>
            <person name="Bloem J."/>
            <person name="Labutti K."/>
            <person name="Salamov A."/>
            <person name="Andreopoulos B."/>
            <person name="Baker S."/>
            <person name="Barry K."/>
            <person name="Bills G."/>
            <person name="Bluhm B."/>
            <person name="Cannon C."/>
            <person name="Castanera R."/>
            <person name="Culley D."/>
            <person name="Daum C."/>
            <person name="Ezra D."/>
            <person name="Gonzalez J."/>
            <person name="Henrissat B."/>
            <person name="Kuo A."/>
            <person name="Liang C."/>
            <person name="Lipzen A."/>
            <person name="Lutzoni F."/>
            <person name="Magnuson J."/>
            <person name="Mondo S."/>
            <person name="Nolan M."/>
            <person name="Ohm R."/>
            <person name="Pangilinan J."/>
            <person name="Park H.-J."/>
            <person name="Ramirez L."/>
            <person name="Alfaro M."/>
            <person name="Sun H."/>
            <person name="Tritt A."/>
            <person name="Yoshinaga Y."/>
            <person name="Zwiers L.-H."/>
            <person name="Turgeon B."/>
            <person name="Goodwin S."/>
            <person name="Spatafora J."/>
            <person name="Crous P."/>
            <person name="Grigoriev I."/>
        </authorList>
    </citation>
    <scope>NUCLEOTIDE SEQUENCE</scope>
    <source>
        <strain evidence="2">CBS 122681</strain>
    </source>
</reference>
<keyword evidence="3" id="KW-1185">Reference proteome</keyword>
<sequence>MKLYYLHFVLPLFHGAGIAAPVDGSPLRRGLEIVHTTTTRDGIVIDWVPRGSQIFGPIANPPPLPADTPVQANQTAETPVPMLEEVGIEKGPEGTVPIARLPAAIAQIIKGPPVNALRDPQIGARAAGDHWYASSAENVGHHGGSATYSLYKAYTQSSNDFSLLQSAIIRYDVPKPGQNSVTVMQTVE</sequence>
<evidence type="ECO:0000313" key="2">
    <source>
        <dbReference type="EMBL" id="KAF2657038.1"/>
    </source>
</evidence>
<evidence type="ECO:0008006" key="4">
    <source>
        <dbReference type="Google" id="ProtNLM"/>
    </source>
</evidence>
<gene>
    <name evidence="2" type="ORF">K491DRAFT_691405</name>
</gene>
<dbReference type="Proteomes" id="UP000799324">
    <property type="component" value="Unassembled WGS sequence"/>
</dbReference>
<accession>A0A6A6TDG9</accession>
<evidence type="ECO:0000313" key="3">
    <source>
        <dbReference type="Proteomes" id="UP000799324"/>
    </source>
</evidence>
<evidence type="ECO:0000256" key="1">
    <source>
        <dbReference type="SAM" id="SignalP"/>
    </source>
</evidence>
<feature type="non-terminal residue" evidence="2">
    <location>
        <position position="188"/>
    </location>
</feature>
<dbReference type="EMBL" id="MU004329">
    <property type="protein sequence ID" value="KAF2657038.1"/>
    <property type="molecule type" value="Genomic_DNA"/>
</dbReference>
<dbReference type="AlphaFoldDB" id="A0A6A6TDG9"/>
<dbReference type="OrthoDB" id="1858978at2759"/>
<proteinExistence type="predicted"/>
<keyword evidence="1" id="KW-0732">Signal</keyword>
<organism evidence="2 3">
    <name type="scientific">Lophiostoma macrostomum CBS 122681</name>
    <dbReference type="NCBI Taxonomy" id="1314788"/>
    <lineage>
        <taxon>Eukaryota</taxon>
        <taxon>Fungi</taxon>
        <taxon>Dikarya</taxon>
        <taxon>Ascomycota</taxon>
        <taxon>Pezizomycotina</taxon>
        <taxon>Dothideomycetes</taxon>
        <taxon>Pleosporomycetidae</taxon>
        <taxon>Pleosporales</taxon>
        <taxon>Lophiostomataceae</taxon>
        <taxon>Lophiostoma</taxon>
    </lineage>
</organism>
<feature type="signal peptide" evidence="1">
    <location>
        <begin position="1"/>
        <end position="24"/>
    </location>
</feature>